<keyword evidence="2" id="KW-1185">Reference proteome</keyword>
<organism evidence="1 2">
    <name type="scientific">Vitrella brassicaformis (strain CCMP3155)</name>
    <dbReference type="NCBI Taxonomy" id="1169540"/>
    <lineage>
        <taxon>Eukaryota</taxon>
        <taxon>Sar</taxon>
        <taxon>Alveolata</taxon>
        <taxon>Colpodellida</taxon>
        <taxon>Vitrellaceae</taxon>
        <taxon>Vitrella</taxon>
    </lineage>
</organism>
<dbReference type="Proteomes" id="UP000041254">
    <property type="component" value="Unassembled WGS sequence"/>
</dbReference>
<dbReference type="VEuPathDB" id="CryptoDB:Vbra_7255"/>
<evidence type="ECO:0000313" key="1">
    <source>
        <dbReference type="EMBL" id="CEL94529.1"/>
    </source>
</evidence>
<reference evidence="1 2" key="1">
    <citation type="submission" date="2014-11" db="EMBL/GenBank/DDBJ databases">
        <authorList>
            <person name="Zhu J."/>
            <person name="Qi W."/>
            <person name="Song R."/>
        </authorList>
    </citation>
    <scope>NUCLEOTIDE SEQUENCE [LARGE SCALE GENOMIC DNA]</scope>
</reference>
<sequence length="329" mass="37805">MRLVNRSCLDLGPRLLQVSFVVLTLRMDTLAEAAKLPGLHCSLARPRAPINSPACSVGLRHLPPSASPALLCADLHSPPAESDHTAVLGGVFDDRDIIEAMDDTRRAIVEFAQAVTPEQLAVQLCSTLQDLIDKVRSRAAALLSSQSQLRHSQRGRQRHHMRLDEDAILARLSSELEHYFRLYAEALRERSSDEFQEAFAVVLGASPEFEGEARKRMQEATRDLRRRILTATPRRLQPYWCDVLKEEQEMLQRDIERLIDERREEGAALRKSLSLQNEAENQQRRKRWKVWLIRAAILLFNYWQASERVRQAQRDAERWDDAFPPFPLF</sequence>
<protein>
    <submittedName>
        <fullName evidence="1">Uncharacterized protein</fullName>
    </submittedName>
</protein>
<dbReference type="AlphaFoldDB" id="A0A0G4EGH8"/>
<name>A0A0G4EGH8_VITBC</name>
<proteinExistence type="predicted"/>
<accession>A0A0G4EGH8</accession>
<gene>
    <name evidence="1" type="ORF">Vbra_7255</name>
</gene>
<evidence type="ECO:0000313" key="2">
    <source>
        <dbReference type="Proteomes" id="UP000041254"/>
    </source>
</evidence>
<dbReference type="InParanoid" id="A0A0G4EGH8"/>
<dbReference type="EMBL" id="CDMY01000221">
    <property type="protein sequence ID" value="CEL94529.1"/>
    <property type="molecule type" value="Genomic_DNA"/>
</dbReference>